<feature type="compositionally biased region" description="Basic and acidic residues" evidence="3">
    <location>
        <begin position="290"/>
        <end position="310"/>
    </location>
</feature>
<dbReference type="PROSITE" id="PS50901">
    <property type="entry name" value="FTSK"/>
    <property type="match status" value="1"/>
</dbReference>
<dbReference type="GO" id="GO:0005524">
    <property type="term" value="F:ATP binding"/>
    <property type="evidence" value="ECO:0007669"/>
    <property type="project" value="UniProtKB-KW"/>
</dbReference>
<name>A0A345E6K6_9EURY</name>
<evidence type="ECO:0000256" key="1">
    <source>
        <dbReference type="ARBA" id="ARBA00022741"/>
    </source>
</evidence>
<feature type="region of interest" description="Disordered" evidence="3">
    <location>
        <begin position="248"/>
        <end position="268"/>
    </location>
</feature>
<keyword evidence="6" id="KW-1185">Reference proteome</keyword>
<dbReference type="InterPro" id="IPR050206">
    <property type="entry name" value="FtsK/SpoIIIE/SftA"/>
</dbReference>
<feature type="region of interest" description="Disordered" evidence="3">
    <location>
        <begin position="290"/>
        <end position="314"/>
    </location>
</feature>
<sequence>MSRAFERRLARATAEYFQDNSPGAGERFVGQFYESETIDHLVREFLGAAETETHSIQVAGKEVSLPVFETEGGTTVITARARADEPEGGLDFHEVTVGFASRLRDFTSSGAQEGSFALLLFYERNVEIDTLESARPTPLYANDGVLPLRRIWDGVLSEDESLPAPANALLLALRAEIGEYGTMRSDIGQLRTLCALRERIEEKEYDQLPGLIPALGTYLKADEFDKEWFERGDGLDSLREVAKKHLQNNQQHAERIQDSKGVGSTPQRALDGKYEDDFIAYVDQHDLSEIPHTKAEKSRISSPRPKDPDPKFTSFDIEADSWESCKVYEPVGQVEPHRGILAVTNSGQFTLTIDFDREIDDPYRTQFQANGGSPDLNVEVEDATVTATASALSPSEAAFLSLSIYFNSSTLRGYPDCRFDVAVIPEWFDDARRNLNLQVDYDDAAVATSAGVAPILYVDDEDPEKIEITDEEFHLTLDRSVKLEPVYAGGDQIQCFVSDDGDPITLYLSPSKPSISGKKTGGGGDGDNEDNLEVYTDVELPLHLNAIGEPKIWSRNSDRLLVDEGLGYSPGDGEFQTSSAEGITVTSDQQQLLEIEKQIRDEGTPAPRTITRTPLHAGSVPDSTTAVPDTLLEEYERLFGHLRERNRVISTDAWDDKTLDIVEDLLDTYVQELDSVNSAVYDDYAIYREIGTIQIEGIDKHWLTPYHPLMLAYGHKIATWRDSELVPQGLTDGFNEEASYEMFSPVGLFPFRYGSNTDSLLDGFTLEGHHLWCGYSGTNTTTSDTPDYMDQDLAKKLYSFSQTFETLIRLHPDRPIHINLINMGDLGPVLRGLYQYYKQISKEAYSPPKILLRVISSSGQGEQLERFFNQDSESTIREDLSNQDTIDTILRRVSYVQLDEDTDVGERDAHLTFFRGILTPDRVSRSSDEMGSSFRLGGLTPQEAVNVTSRKGETISSSGYADDSHDTQHVAEIARRVNALEPVADNEEYSPGTAFRQQIRSRGGAVELQSIWDESIWVSHVQPQVRLDFYISPRELNGDEEIEPREESEPLMIHYSDQYDPSSAGFDVITTTNKQNLYIGTLAEALEESGALSRVSAELVLQHLVAIDGSFALKIQQAEEKTLSELIGLIGSLAISRELLNRFNPEYVWFPISLREIAQKDHAERFGRGSGFRFNVDGKASDDLCFVGLPAPPTSELEIKLWLVEAKGGKSDANTGVDQIQGAYEEFVKKLHPRDACADTTLRHAELGQMIVNIGRRLSHYEVYEDAFDLIKQHETYLINGEYEVDFLRDQDGRVGDVINIDPERDKASIDRREYARILYLPSPIIELLSDESRSLEEILEFTEVSEFEFGPEGELPEVSSEEEEGEKADKAPPKQAEGEGEGEEDEDAVSTDEEDGTGEPSDDTKTESDETASDPEESPEQDEAAESAPEPENESVDIESLDLEYDWSSNHLEQVFKTLSASPQMDVELDVKRLAAELESQFKSLGIDIHPPDPTSVTIGPQKIGVNVRPKSGQRIESILNNLDSLGVHIQAKGAISGTVNSAEGAVRLEIPHGQPKPIHLRTGLEEGFEKLDEGLTFPLGVDTRLKHHTLDLLEQRHLLVGGTTGSGKSNFLTAIVASLALTRPPELLKLSILDPKGVDFRTFADLPQVPEDGYIDDGGESVAYLLELVETEIEERREILKQSPAKSVQEHNELAEETDLEQIPYHVIVIDEFADLILALDDNRDEFIKAVQRLTQTGRAFGISMVIATQRPSANVVPGEIKANLPCRISFELPSNTDSRVILDQPGAEDLEGAGDMIVLPRTGGELQLQAYYVPAMDTMTLMKLFD</sequence>
<dbReference type="GO" id="GO:0003677">
    <property type="term" value="F:DNA binding"/>
    <property type="evidence" value="ECO:0007669"/>
    <property type="project" value="InterPro"/>
</dbReference>
<dbReference type="InterPro" id="IPR027417">
    <property type="entry name" value="P-loop_NTPase"/>
</dbReference>
<dbReference type="SMART" id="SM00382">
    <property type="entry name" value="AAA"/>
    <property type="match status" value="1"/>
</dbReference>
<dbReference type="Gene3D" id="3.40.50.300">
    <property type="entry name" value="P-loop containing nucleotide triphosphate hydrolases"/>
    <property type="match status" value="1"/>
</dbReference>
<evidence type="ECO:0000259" key="4">
    <source>
        <dbReference type="PROSITE" id="PS50901"/>
    </source>
</evidence>
<protein>
    <submittedName>
        <fullName evidence="5">DUF87 domain-containing protein</fullName>
    </submittedName>
</protein>
<gene>
    <name evidence="5" type="ORF">DU500_16105</name>
</gene>
<dbReference type="RefSeq" id="WP_114586949.1">
    <property type="nucleotide sequence ID" value="NZ_CP031150.1"/>
</dbReference>
<dbReference type="Pfam" id="PF01580">
    <property type="entry name" value="FtsK_SpoIIIE"/>
    <property type="match status" value="1"/>
</dbReference>
<dbReference type="GeneID" id="37284940"/>
<accession>A0A345E6K6</accession>
<dbReference type="OrthoDB" id="241784at2157"/>
<dbReference type="SUPFAM" id="SSF52540">
    <property type="entry name" value="P-loop containing nucleoside triphosphate hydrolases"/>
    <property type="match status" value="1"/>
</dbReference>
<keyword evidence="1" id="KW-0547">Nucleotide-binding</keyword>
<dbReference type="PANTHER" id="PTHR22683">
    <property type="entry name" value="SPORULATION PROTEIN RELATED"/>
    <property type="match status" value="1"/>
</dbReference>
<dbReference type="InterPro" id="IPR003593">
    <property type="entry name" value="AAA+_ATPase"/>
</dbReference>
<reference evidence="5 6" key="1">
    <citation type="submission" date="2018-07" db="EMBL/GenBank/DDBJ databases">
        <title>Genome sequences of Haloplanus sp. CBA1113.</title>
        <authorList>
            <person name="Kim Y.B."/>
            <person name="Roh S.W."/>
        </authorList>
    </citation>
    <scope>NUCLEOTIDE SEQUENCE [LARGE SCALE GENOMIC DNA]</scope>
    <source>
        <strain evidence="5 6">CBA1113</strain>
    </source>
</reference>
<feature type="region of interest" description="Disordered" evidence="3">
    <location>
        <begin position="508"/>
        <end position="528"/>
    </location>
</feature>
<dbReference type="KEGG" id="haj:DU500_16105"/>
<feature type="region of interest" description="Disordered" evidence="3">
    <location>
        <begin position="1346"/>
        <end position="1438"/>
    </location>
</feature>
<dbReference type="EMBL" id="CP031150">
    <property type="protein sequence ID" value="AXG07828.1"/>
    <property type="molecule type" value="Genomic_DNA"/>
</dbReference>
<feature type="compositionally biased region" description="Acidic residues" evidence="3">
    <location>
        <begin position="1346"/>
        <end position="1367"/>
    </location>
</feature>
<feature type="domain" description="FtsK" evidence="4">
    <location>
        <begin position="1587"/>
        <end position="1782"/>
    </location>
</feature>
<feature type="region of interest" description="Disordered" evidence="3">
    <location>
        <begin position="604"/>
        <end position="624"/>
    </location>
</feature>
<keyword evidence="2" id="KW-0067">ATP-binding</keyword>
<evidence type="ECO:0000313" key="5">
    <source>
        <dbReference type="EMBL" id="AXG07828.1"/>
    </source>
</evidence>
<dbReference type="Proteomes" id="UP000253273">
    <property type="component" value="Chromosome"/>
</dbReference>
<proteinExistence type="predicted"/>
<feature type="compositionally biased region" description="Acidic residues" evidence="3">
    <location>
        <begin position="1410"/>
        <end position="1438"/>
    </location>
</feature>
<feature type="compositionally biased region" description="Acidic residues" evidence="3">
    <location>
        <begin position="1379"/>
        <end position="1402"/>
    </location>
</feature>
<evidence type="ECO:0000256" key="2">
    <source>
        <dbReference type="ARBA" id="ARBA00022840"/>
    </source>
</evidence>
<organism evidence="5 6">
    <name type="scientific">Haloplanus rubicundus</name>
    <dbReference type="NCBI Taxonomy" id="1547898"/>
    <lineage>
        <taxon>Archaea</taxon>
        <taxon>Methanobacteriati</taxon>
        <taxon>Methanobacteriota</taxon>
        <taxon>Stenosarchaea group</taxon>
        <taxon>Halobacteria</taxon>
        <taxon>Halobacteriales</taxon>
        <taxon>Haloferacaceae</taxon>
        <taxon>Haloplanus</taxon>
    </lineage>
</organism>
<dbReference type="PANTHER" id="PTHR22683:SF41">
    <property type="entry name" value="DNA TRANSLOCASE FTSK"/>
    <property type="match status" value="1"/>
</dbReference>
<evidence type="ECO:0000313" key="6">
    <source>
        <dbReference type="Proteomes" id="UP000253273"/>
    </source>
</evidence>
<dbReference type="InterPro" id="IPR002543">
    <property type="entry name" value="FtsK_dom"/>
</dbReference>
<evidence type="ECO:0000256" key="3">
    <source>
        <dbReference type="SAM" id="MobiDB-lite"/>
    </source>
</evidence>